<dbReference type="Gene3D" id="3.10.20.90">
    <property type="entry name" value="Phosphatidylinositol 3-kinase Catalytic Subunit, Chain A, domain 1"/>
    <property type="match status" value="1"/>
</dbReference>
<dbReference type="PROSITE" id="PS50053">
    <property type="entry name" value="UBIQUITIN_2"/>
    <property type="match status" value="1"/>
</dbReference>
<keyword evidence="1" id="KW-0862">Zinc</keyword>
<keyword evidence="1" id="KW-0863">Zinc-finger</keyword>
<evidence type="ECO:0000259" key="3">
    <source>
        <dbReference type="PROSITE" id="PS50089"/>
    </source>
</evidence>
<accession>A0A6A3GVF3</accession>
<gene>
    <name evidence="4" type="ORF">PR002_g30037</name>
</gene>
<name>A0A6A3GVF3_9STRA</name>
<dbReference type="PRINTS" id="PR00348">
    <property type="entry name" value="UBIQUITIN"/>
</dbReference>
<dbReference type="SUPFAM" id="SSF54236">
    <property type="entry name" value="Ubiquitin-like"/>
    <property type="match status" value="1"/>
</dbReference>
<dbReference type="PANTHER" id="PTHR10666">
    <property type="entry name" value="UBIQUITIN"/>
    <property type="match status" value="1"/>
</dbReference>
<comment type="caution">
    <text evidence="4">The sequence shown here is derived from an EMBL/GenBank/DDBJ whole genome shotgun (WGS) entry which is preliminary data.</text>
</comment>
<dbReference type="Gene3D" id="3.30.40.10">
    <property type="entry name" value="Zinc/RING finger domain, C3HC4 (zinc finger)"/>
    <property type="match status" value="1"/>
</dbReference>
<evidence type="ECO:0000313" key="4">
    <source>
        <dbReference type="EMBL" id="KAE8961001.1"/>
    </source>
</evidence>
<dbReference type="SUPFAM" id="SSF57850">
    <property type="entry name" value="RING/U-box"/>
    <property type="match status" value="1"/>
</dbReference>
<evidence type="ECO:0008006" key="6">
    <source>
        <dbReference type="Google" id="ProtNLM"/>
    </source>
</evidence>
<protein>
    <recommendedName>
        <fullName evidence="6">RING-type domain-containing protein</fullName>
    </recommendedName>
</protein>
<dbReference type="Proteomes" id="UP000435112">
    <property type="component" value="Unassembled WGS sequence"/>
</dbReference>
<keyword evidence="1" id="KW-0479">Metal-binding</keyword>
<dbReference type="SMART" id="SM00184">
    <property type="entry name" value="RING"/>
    <property type="match status" value="1"/>
</dbReference>
<dbReference type="OrthoDB" id="428577at2759"/>
<dbReference type="EMBL" id="QXFU01006444">
    <property type="protein sequence ID" value="KAE8961001.1"/>
    <property type="molecule type" value="Genomic_DNA"/>
</dbReference>
<proteinExistence type="predicted"/>
<dbReference type="AlphaFoldDB" id="A0A6A3GVF3"/>
<dbReference type="GO" id="GO:0008270">
    <property type="term" value="F:zinc ion binding"/>
    <property type="evidence" value="ECO:0007669"/>
    <property type="project" value="UniProtKB-KW"/>
</dbReference>
<sequence length="411" mass="46206">MPGFSVALPRKESYAQGLRGVVDVRYSDVQELKQKKVETQQPHGSKEVNVGDLIDLLQEKLRPMAEKDGGLRIVEAIYLYGTKLQSDRLLQSIVPETSDGCPRLVAKTHFVYRANGDLVLTIKSLTGKIAIFCAMPSDSIDNVKLRIQDKWGIPPDQQRLICAGVQLQDGRALSDYKIKTGSELLVFLRLRGGGGPRPPRKVFVDVSDNSNLTEQSLSNEAPDWRVCDEGLNIEGECENRECEAFGQMVIYQYGFDSFNLMGDRDVECPKCYETFTPITCGFYKCVWKFEGVRSSDGYFISSPWQNAGESKYHRFDSDENSGSVEWNSLLIVVKSRRESTAVKIPATTRSMIVRKDNVCSICWSRFGSTAKRTMSTAKCGHTFHRECINKWSEWCSSHDALPSCPLCRQAT</sequence>
<dbReference type="InterPro" id="IPR013083">
    <property type="entry name" value="Znf_RING/FYVE/PHD"/>
</dbReference>
<dbReference type="InterPro" id="IPR050158">
    <property type="entry name" value="Ubiquitin_ubiquitin-like"/>
</dbReference>
<dbReference type="InterPro" id="IPR001841">
    <property type="entry name" value="Znf_RING"/>
</dbReference>
<dbReference type="Pfam" id="PF13639">
    <property type="entry name" value="zf-RING_2"/>
    <property type="match status" value="1"/>
</dbReference>
<dbReference type="InterPro" id="IPR029071">
    <property type="entry name" value="Ubiquitin-like_domsf"/>
</dbReference>
<feature type="domain" description="RING-type" evidence="3">
    <location>
        <begin position="359"/>
        <end position="408"/>
    </location>
</feature>
<evidence type="ECO:0000313" key="5">
    <source>
        <dbReference type="Proteomes" id="UP000435112"/>
    </source>
</evidence>
<evidence type="ECO:0000259" key="2">
    <source>
        <dbReference type="PROSITE" id="PS50053"/>
    </source>
</evidence>
<organism evidence="4 5">
    <name type="scientific">Phytophthora rubi</name>
    <dbReference type="NCBI Taxonomy" id="129364"/>
    <lineage>
        <taxon>Eukaryota</taxon>
        <taxon>Sar</taxon>
        <taxon>Stramenopiles</taxon>
        <taxon>Oomycota</taxon>
        <taxon>Peronosporomycetes</taxon>
        <taxon>Peronosporales</taxon>
        <taxon>Peronosporaceae</taxon>
        <taxon>Phytophthora</taxon>
    </lineage>
</organism>
<dbReference type="Pfam" id="PF00240">
    <property type="entry name" value="ubiquitin"/>
    <property type="match status" value="1"/>
</dbReference>
<reference evidence="4 5" key="1">
    <citation type="submission" date="2018-09" db="EMBL/GenBank/DDBJ databases">
        <title>Genomic investigation of the strawberry pathogen Phytophthora fragariae indicates pathogenicity is determined by transcriptional variation in three key races.</title>
        <authorList>
            <person name="Adams T.M."/>
            <person name="Armitage A.D."/>
            <person name="Sobczyk M.K."/>
            <person name="Bates H.J."/>
            <person name="Dunwell J.M."/>
            <person name="Nellist C.F."/>
            <person name="Harrison R.J."/>
        </authorList>
    </citation>
    <scope>NUCLEOTIDE SEQUENCE [LARGE SCALE GENOMIC DNA]</scope>
    <source>
        <strain evidence="4 5">SCRP324</strain>
    </source>
</reference>
<dbReference type="SMART" id="SM00213">
    <property type="entry name" value="UBQ"/>
    <property type="match status" value="1"/>
</dbReference>
<dbReference type="InterPro" id="IPR019956">
    <property type="entry name" value="Ubiquitin_dom"/>
</dbReference>
<feature type="domain" description="Ubiquitin-like" evidence="2">
    <location>
        <begin position="118"/>
        <end position="193"/>
    </location>
</feature>
<evidence type="ECO:0000256" key="1">
    <source>
        <dbReference type="PROSITE-ProRule" id="PRU00175"/>
    </source>
</evidence>
<dbReference type="InterPro" id="IPR000626">
    <property type="entry name" value="Ubiquitin-like_dom"/>
</dbReference>
<dbReference type="PROSITE" id="PS50089">
    <property type="entry name" value="ZF_RING_2"/>
    <property type="match status" value="1"/>
</dbReference>